<evidence type="ECO:0000256" key="4">
    <source>
        <dbReference type="ARBA" id="ARBA00022989"/>
    </source>
</evidence>
<evidence type="ECO:0000256" key="8">
    <source>
        <dbReference type="ARBA" id="ARBA00023303"/>
    </source>
</evidence>
<dbReference type="PROSITE" id="PS50042">
    <property type="entry name" value="CNMP_BINDING_3"/>
    <property type="match status" value="4"/>
</dbReference>
<keyword evidence="7" id="KW-1071">Ligand-gated ion channel</keyword>
<keyword evidence="8" id="KW-0407">Ion channel</keyword>
<organism evidence="12">
    <name type="scientific">Aphanomyces invadans</name>
    <dbReference type="NCBI Taxonomy" id="157072"/>
    <lineage>
        <taxon>Eukaryota</taxon>
        <taxon>Sar</taxon>
        <taxon>Stramenopiles</taxon>
        <taxon>Oomycota</taxon>
        <taxon>Saprolegniomycetes</taxon>
        <taxon>Saprolegniales</taxon>
        <taxon>Verrucalvaceae</taxon>
        <taxon>Aphanomyces</taxon>
    </lineage>
</organism>
<dbReference type="GO" id="GO:0005249">
    <property type="term" value="F:voltage-gated potassium channel activity"/>
    <property type="evidence" value="ECO:0007669"/>
    <property type="project" value="InterPro"/>
</dbReference>
<feature type="transmembrane region" description="Helical" evidence="10">
    <location>
        <begin position="1257"/>
        <end position="1278"/>
    </location>
</feature>
<keyword evidence="3 10" id="KW-0812">Transmembrane</keyword>
<dbReference type="PRINTS" id="PR01463">
    <property type="entry name" value="EAGCHANLFMLY"/>
</dbReference>
<keyword evidence="6 10" id="KW-0472">Membrane</keyword>
<comment type="subcellular location">
    <subcellularLocation>
        <location evidence="1">Membrane</location>
        <topology evidence="1">Multi-pass membrane protein</topology>
    </subcellularLocation>
</comment>
<dbReference type="PANTHER" id="PTHR45638">
    <property type="entry name" value="CYCLIC NUCLEOTIDE-GATED CATION CHANNEL SUBUNIT A"/>
    <property type="match status" value="1"/>
</dbReference>
<feature type="domain" description="Cyclic nucleotide-binding" evidence="11">
    <location>
        <begin position="581"/>
        <end position="659"/>
    </location>
</feature>
<feature type="domain" description="Cyclic nucleotide-binding" evidence="11">
    <location>
        <begin position="1559"/>
        <end position="1652"/>
    </location>
</feature>
<dbReference type="eggNOG" id="KOG0499">
    <property type="taxonomic scope" value="Eukaryota"/>
</dbReference>
<evidence type="ECO:0000313" key="12">
    <source>
        <dbReference type="EMBL" id="ETW03397.1"/>
    </source>
</evidence>
<feature type="transmembrane region" description="Helical" evidence="10">
    <location>
        <begin position="744"/>
        <end position="763"/>
    </location>
</feature>
<feature type="domain" description="Cyclic nucleotide-binding" evidence="11">
    <location>
        <begin position="2125"/>
        <end position="2223"/>
    </location>
</feature>
<dbReference type="PANTHER" id="PTHR45638:SF11">
    <property type="entry name" value="CYCLIC NUCLEOTIDE-GATED CATION CHANNEL SUBUNIT A"/>
    <property type="match status" value="1"/>
</dbReference>
<dbReference type="InterPro" id="IPR000595">
    <property type="entry name" value="cNMP-bd_dom"/>
</dbReference>
<feature type="transmembrane region" description="Helical" evidence="10">
    <location>
        <begin position="1455"/>
        <end position="1481"/>
    </location>
</feature>
<dbReference type="InterPro" id="IPR018490">
    <property type="entry name" value="cNMP-bd_dom_sf"/>
</dbReference>
<keyword evidence="2" id="KW-0813">Transport</keyword>
<evidence type="ECO:0000259" key="11">
    <source>
        <dbReference type="PROSITE" id="PS50042"/>
    </source>
</evidence>
<dbReference type="PROSITE" id="PS00888">
    <property type="entry name" value="CNMP_BINDING_1"/>
    <property type="match status" value="1"/>
</dbReference>
<dbReference type="GO" id="GO:0005221">
    <property type="term" value="F:intracellularly cyclic nucleotide-activated monoatomic cation channel activity"/>
    <property type="evidence" value="ECO:0007669"/>
    <property type="project" value="InterPro"/>
</dbReference>
<feature type="transmembrane region" description="Helical" evidence="10">
    <location>
        <begin position="451"/>
        <end position="474"/>
    </location>
</feature>
<protein>
    <recommendedName>
        <fullName evidence="11">Cyclic nucleotide-binding domain-containing protein</fullName>
    </recommendedName>
</protein>
<dbReference type="Pfam" id="PF00520">
    <property type="entry name" value="Ion_trans"/>
    <property type="match status" value="2"/>
</dbReference>
<dbReference type="STRING" id="157072.A0A024UC18"/>
<evidence type="ECO:0000256" key="9">
    <source>
        <dbReference type="SAM" id="MobiDB-lite"/>
    </source>
</evidence>
<dbReference type="SUPFAM" id="SSF81324">
    <property type="entry name" value="Voltage-gated potassium channels"/>
    <property type="match status" value="4"/>
</dbReference>
<feature type="transmembrane region" description="Helical" evidence="10">
    <location>
        <begin position="853"/>
        <end position="876"/>
    </location>
</feature>
<feature type="transmembrane region" description="Helical" evidence="10">
    <location>
        <begin position="1227"/>
        <end position="1245"/>
    </location>
</feature>
<dbReference type="Gene3D" id="1.10.287.630">
    <property type="entry name" value="Helix hairpin bin"/>
    <property type="match status" value="3"/>
</dbReference>
<keyword evidence="4 10" id="KW-1133">Transmembrane helix</keyword>
<accession>A0A024UC18</accession>
<dbReference type="Pfam" id="PF00027">
    <property type="entry name" value="cNMP_binding"/>
    <property type="match status" value="3"/>
</dbReference>
<evidence type="ECO:0000256" key="10">
    <source>
        <dbReference type="SAM" id="Phobius"/>
    </source>
</evidence>
<gene>
    <name evidence="12" type="ORF">H310_04870</name>
</gene>
<feature type="transmembrane region" description="Helical" evidence="10">
    <location>
        <begin position="719"/>
        <end position="738"/>
    </location>
</feature>
<dbReference type="GeneID" id="20081920"/>
<evidence type="ECO:0000256" key="2">
    <source>
        <dbReference type="ARBA" id="ARBA00022448"/>
    </source>
</evidence>
<reference evidence="12" key="1">
    <citation type="submission" date="2013-12" db="EMBL/GenBank/DDBJ databases">
        <title>The Genome Sequence of Aphanomyces invadans NJM9701.</title>
        <authorList>
            <consortium name="The Broad Institute Genomics Platform"/>
            <person name="Russ C."/>
            <person name="Tyler B."/>
            <person name="van West P."/>
            <person name="Dieguez-Uribeondo J."/>
            <person name="Young S.K."/>
            <person name="Zeng Q."/>
            <person name="Gargeya S."/>
            <person name="Fitzgerald M."/>
            <person name="Abouelleil A."/>
            <person name="Alvarado L."/>
            <person name="Chapman S.B."/>
            <person name="Gainer-Dewar J."/>
            <person name="Goldberg J."/>
            <person name="Griggs A."/>
            <person name="Gujja S."/>
            <person name="Hansen M."/>
            <person name="Howarth C."/>
            <person name="Imamovic A."/>
            <person name="Ireland A."/>
            <person name="Larimer J."/>
            <person name="McCowan C."/>
            <person name="Murphy C."/>
            <person name="Pearson M."/>
            <person name="Poon T.W."/>
            <person name="Priest M."/>
            <person name="Roberts A."/>
            <person name="Saif S."/>
            <person name="Shea T."/>
            <person name="Sykes S."/>
            <person name="Wortman J."/>
            <person name="Nusbaum C."/>
            <person name="Birren B."/>
        </authorList>
    </citation>
    <scope>NUCLEOTIDE SEQUENCE [LARGE SCALE GENOMIC DNA]</scope>
    <source>
        <strain evidence="12">NJM9701</strain>
    </source>
</reference>
<dbReference type="CDD" id="cd00038">
    <property type="entry name" value="CAP_ED"/>
    <property type="match status" value="4"/>
</dbReference>
<feature type="transmembrane region" description="Helical" evidence="10">
    <location>
        <begin position="374"/>
        <end position="396"/>
    </location>
</feature>
<dbReference type="InterPro" id="IPR014710">
    <property type="entry name" value="RmlC-like_jellyroll"/>
</dbReference>
<evidence type="ECO:0000256" key="5">
    <source>
        <dbReference type="ARBA" id="ARBA00023065"/>
    </source>
</evidence>
<dbReference type="RefSeq" id="XP_008867626.1">
    <property type="nucleotide sequence ID" value="XM_008869404.1"/>
</dbReference>
<keyword evidence="5" id="KW-0406">Ion transport</keyword>
<dbReference type="SMART" id="SM00100">
    <property type="entry name" value="cNMP"/>
    <property type="match status" value="3"/>
</dbReference>
<feature type="transmembrane region" description="Helical" evidence="10">
    <location>
        <begin position="956"/>
        <end position="978"/>
    </location>
</feature>
<proteinExistence type="predicted"/>
<sequence>MAQIMPEHHGGKSRRPSHFASTLPTIQDADAQPKTKFLPFAPTLDLHGPSRGATMKHRPSGSRRGSSAGLNHLKVSPDGIVSGSSGHLQKSPLHLSPPASTPTLQHVAPAPFMHMAGPTTRPVVPPPGGPIKVQLTSAVTGPKTRQNVHPKLVLLVILIAFHRVIDRWISQESMLVLEALQLVYIGFSVPFRLGLLYDPLGTASTSSAVSTYVTYGLDVVSDVIAFLVLMETLKDMIISIPVQQLAPMDMNFSSDTDRRNSAFMNKLVKMSTSRQETMRRNSVFLAKETSMKPQFLLSSSWDKKRQVSVGHVVLDGIALIPFDFFWLTSPHAMIVCRLPKLLRIHKVPEAARLFKHMLADHQLLAGFHNIGMSLLVGVILLSLVLIHWAACFVLLVSHLECGYHLDQPAAGSTCWAVEAKLRGASLFRTYVYTLVTVGYGFPVPQTNLERAIGIAIQFMRSCIAGGIIGAYFFLFECQNRHENEFHDQVDGVKEYLTARRLSKHIQAKVLDFYEHFWSAQRGIDENTIIATLPSHIQTQCYHSLRLKLLKNVPIFRNQPAHVLKRLMCHMKRQCYGRLDWIIRNDSCQAIHMVSRGRIALLNANQVVLTNVTDGQCFGLSSVLHQVTDHATIARELHSARAETYTDVYTLDPPTIEDVVLHHAPLGAITWNAMLAEARGVLDKISVHAKLVHGMTFVEKVKDMDKWYLPQSRFRKKWEIGVVVVLVLYAIDIPLHIAFDAPNGWPVLAGRVLLDLFLLVDFYLRVRWFAYFDHDTVITAPFFIWREYMRNGLVLDAISNIPFALVADCLPASAPSWLTLTLQIGEWSRFLRMRNLVANLSGVLKQFQVNNTTFIIACLALCVPFTCHIGGCVWYWIASVTMRGAATDADGALEALTMDQCLEWARDFQNCTWLHYDRAQYGHSVDYVRAISWSVVSLVTVQFGSIFPFTDVECVYMFVWLFLSSMANFGALGALANAVTRINWATSMKQMQVAVAHRFMASERVSRHVRHDVSNYYKHHWTQSTEEQVLRVLRPLPDNLRQEIQSFLHAKSVSRLTIFQDVDDAGLRFIYSIMKHHSFKRHEFIVRAGDACDNIYILTRGIMESFVPIDDMMTPMQLLYPGSCVGESAFVQKRSHDVSIRVVSESADVSVLSRHEFATIAKHFEPLWNQIDQFAKDVYVEEMAAMGPFEINLRKPTIYRTLKHTPTLYIEPALGNRLIRPSSTMYRFWRLLITVVVIYNVIQIPFRIALVPTPADNAMLVFSTVDIVCDVIFLIDMYIKYNHLIITDKNGDEVVSVAFIRSNYLHGAFKIEALSSLPLYYVGDYKLMTLCRLPRLLRCYQLSDLLHAFHTFVQERTTSTVVTEGLEFVKLFVGIVLASHVAATGLYVISYAEHGAADHGPTASGHAVLSWYSHDSVIEQCHGSIGATYLRAFYWGLGVVSSFDYMDMHLSQVGETLWFCVVALSGVVFIGVVIGQVCTAIFNANKELREVEMHLDNFAFYAKIKSLPPFLLRRAKLFFEFQLDCNMGMDAHVIFRDLPQSLRIELFKDLYTKLLAPIPLFSSLTQGQMNTIAEKLHTSLYLPGDNILVEGDVGTSLYFMKQGLGEKYLRSCHIVIAPLYQGAVFGELGFFQSIRYVYCVRAVKCCEILSLSKADWVNAWSPDIRSKLEAKMTRDIQHEIDLLGHIIPALKQNFGISRPRPFKLTMMLQSSSSAGVPQTTADVSGRNYFEYLRHTAPPKAKKNPLATAPLKEFPIWSFGPPPNPRWEPESAVRKCWDLVMLFAITYFALVLPFQAAFVVVPDETPLWLLVWFAWDHLLDLVCVVDTIARWQVFYVFARGELQTQPAVLRRHYTQHGHFYSDVVGLLPLELLVYVVPHANSNPWRLASLLRLNRMVRLVHVPKLMTTVTTLLHHWAWFHRYKVMFHYFTSYIAPFVVVSHWIACMWFYVSMATRTSGSPSWLVSMGYLDLNTTMSTADGIPLGFSDTIKFTSLNVYLASLYYAVSSLTSQSFGDVFSENVVETWATVGIILFSIAFFGVLVGVFSEMLQDTLHPRASFEQHMVDVSTFFNYRLLPFQFFIQTSRYCRTQWQDHMGRTEDDFLSVLSTTIREDIAMFVKQNVVKNLSFLNHCEEVFVRALVTKLHTEEYIVSDIIFQLGDVARVLYFIDAGHITLVASKKASKQCNTWDFFGGSSLFADTGRQATAIANVNCTMFLLHYDDFVRLIERFPEYYENCRAEWNHSDAVEMVDTSQATHRLVDRQPHGR</sequence>
<dbReference type="InterPro" id="IPR003938">
    <property type="entry name" value="K_chnl_volt-dep_EAG/ELK/ERG"/>
</dbReference>
<feature type="transmembrane region" description="Helical" evidence="10">
    <location>
        <begin position="1928"/>
        <end position="1947"/>
    </location>
</feature>
<evidence type="ECO:0000256" key="6">
    <source>
        <dbReference type="ARBA" id="ARBA00023136"/>
    </source>
</evidence>
<dbReference type="InterPro" id="IPR005821">
    <property type="entry name" value="Ion_trans_dom"/>
</dbReference>
<name>A0A024UC18_9STRA</name>
<dbReference type="Gene3D" id="2.60.120.10">
    <property type="entry name" value="Jelly Rolls"/>
    <property type="match status" value="4"/>
</dbReference>
<dbReference type="OrthoDB" id="415460at2759"/>
<feature type="domain" description="Cyclic nucleotide-binding" evidence="11">
    <location>
        <begin position="1057"/>
        <end position="1159"/>
    </location>
</feature>
<dbReference type="eggNOG" id="KOG0498">
    <property type="taxonomic scope" value="Eukaryota"/>
</dbReference>
<evidence type="ECO:0000256" key="1">
    <source>
        <dbReference type="ARBA" id="ARBA00004141"/>
    </source>
</evidence>
<dbReference type="Gene3D" id="1.10.287.70">
    <property type="match status" value="4"/>
</dbReference>
<dbReference type="SUPFAM" id="SSF51206">
    <property type="entry name" value="cAMP-binding domain-like"/>
    <property type="match status" value="4"/>
</dbReference>
<feature type="region of interest" description="Disordered" evidence="9">
    <location>
        <begin position="39"/>
        <end position="102"/>
    </location>
</feature>
<feature type="transmembrane region" description="Helical" evidence="10">
    <location>
        <begin position="1367"/>
        <end position="1388"/>
    </location>
</feature>
<feature type="transmembrane region" description="Helical" evidence="10">
    <location>
        <begin position="2022"/>
        <end position="2043"/>
    </location>
</feature>
<dbReference type="InterPro" id="IPR018488">
    <property type="entry name" value="cNMP-bd_CS"/>
</dbReference>
<dbReference type="GO" id="GO:0016020">
    <property type="term" value="C:membrane"/>
    <property type="evidence" value="ECO:0007669"/>
    <property type="project" value="UniProtKB-SubCell"/>
</dbReference>
<dbReference type="VEuPathDB" id="FungiDB:H310_04870"/>
<evidence type="ECO:0000256" key="7">
    <source>
        <dbReference type="ARBA" id="ARBA00023286"/>
    </source>
</evidence>
<evidence type="ECO:0000256" key="3">
    <source>
        <dbReference type="ARBA" id="ARBA00022692"/>
    </source>
</evidence>
<dbReference type="eggNOG" id="KOG0500">
    <property type="taxonomic scope" value="Eukaryota"/>
</dbReference>
<feature type="transmembrane region" description="Helical" evidence="10">
    <location>
        <begin position="1774"/>
        <end position="1796"/>
    </location>
</feature>
<dbReference type="GO" id="GO:0044877">
    <property type="term" value="F:protein-containing complex binding"/>
    <property type="evidence" value="ECO:0007669"/>
    <property type="project" value="TreeGrafter"/>
</dbReference>
<dbReference type="InterPro" id="IPR050866">
    <property type="entry name" value="CNG_cation_channel"/>
</dbReference>
<dbReference type="EMBL" id="KI913959">
    <property type="protein sequence ID" value="ETW03397.1"/>
    <property type="molecule type" value="Genomic_DNA"/>
</dbReference>